<comment type="similarity">
    <text evidence="2 8">Belongs to the OSBP family.</text>
</comment>
<name>A0AAN9TL66_9HEMI</name>
<evidence type="ECO:0000256" key="5">
    <source>
        <dbReference type="ARBA" id="ARBA00023055"/>
    </source>
</evidence>
<dbReference type="GO" id="GO:0005829">
    <property type="term" value="C:cytosol"/>
    <property type="evidence" value="ECO:0007669"/>
    <property type="project" value="TreeGrafter"/>
</dbReference>
<dbReference type="PROSITE" id="PS50003">
    <property type="entry name" value="PH_DOMAIN"/>
    <property type="match status" value="1"/>
</dbReference>
<keyword evidence="6" id="KW-0446">Lipid-binding</keyword>
<dbReference type="FunFam" id="2.40.160.120:FF:000003">
    <property type="entry name" value="Oxysterol-binding protein"/>
    <property type="match status" value="1"/>
</dbReference>
<dbReference type="InterPro" id="IPR037239">
    <property type="entry name" value="OSBP_sf"/>
</dbReference>
<sequence>MADVKSTQAEPDMQGWLSKWTNYIKGYQRRWFVLSNGLLSYYRNQAEMVHTCRGTISLHGAVIHTEDTCTFLVSNGGAQTFHIRAANEVERQTWVTALELAKVKAMQQVESEDADESAGEGAKVEVTTAIKILSQKMEDLQLCSNLITKHGSALQKALSELESLDSASDMTSKIKAINEKATLYRIASSRMTNACCEYLELAQTQGRKWQRMLQHEREQRIQLEEMVGQLAREQSALEQVSQPSECATNVPDTTSSEDENTEFYDAQCGESSEPSSVSNFAKYNKIENNKLVFDKIVSEELAADDGSSSDVDDMAESAAILTAAIRSSATIKNKKSRGDADIGRSKENNQGISSRNEALLILSDNAKNILEEVKKKPRKPNMKRRNRIPDKPHHPLHIWSIMKNCIGKDLSKIPMPVNFSEPLSMLQRLTEDFEYACVLDAASKCKNPFERLAYVAAFTISSYSTTSTRTSKPFNPLLGETYECDRQQDLGWKAISEQVSHHPPIAAQHCEGKNWNSWQEFTMSSKFRGKYLQLTPSGISHLQFKDSADHFTWCKVTTTVHNIIVGKLWVDQEGDMEIVNHNNDSRCRLTYVPYSYFARDQQRKVKGVVVDKDGEAKYVINGTWDNKVEIAPVTKIDKESGSWQTGAFTTAWQRALPPSDSDKYYNFTELACQLNEMEEGIAPTDSRLRPDQRLMELGMWDEANIEKLRLEEKQRQKRKERHMALEDTMENGNVMQKYEPVWFRPEKDKLFGRTGYKYTNRYWQCKEEQDWSQCPDIF</sequence>
<gene>
    <name evidence="12" type="ORF">V9T40_013092</name>
</gene>
<keyword evidence="7" id="KW-0472">Membrane</keyword>
<proteinExistence type="inferred from homology"/>
<evidence type="ECO:0000256" key="8">
    <source>
        <dbReference type="RuleBase" id="RU003844"/>
    </source>
</evidence>
<dbReference type="Gene3D" id="2.30.29.30">
    <property type="entry name" value="Pleckstrin-homology domain (PH domain)/Phosphotyrosine-binding domain (PTB)"/>
    <property type="match status" value="1"/>
</dbReference>
<dbReference type="EMBL" id="JBBCAQ010000018">
    <property type="protein sequence ID" value="KAK7595267.1"/>
    <property type="molecule type" value="Genomic_DNA"/>
</dbReference>
<evidence type="ECO:0000256" key="3">
    <source>
        <dbReference type="ARBA" id="ARBA00022448"/>
    </source>
</evidence>
<dbReference type="PANTHER" id="PTHR10972">
    <property type="entry name" value="OXYSTEROL-BINDING PROTEIN-RELATED"/>
    <property type="match status" value="1"/>
</dbReference>
<dbReference type="GO" id="GO:0097038">
    <property type="term" value="C:perinuclear endoplasmic reticulum"/>
    <property type="evidence" value="ECO:0007669"/>
    <property type="project" value="TreeGrafter"/>
</dbReference>
<evidence type="ECO:0000256" key="4">
    <source>
        <dbReference type="ARBA" id="ARBA00022553"/>
    </source>
</evidence>
<dbReference type="InterPro" id="IPR011993">
    <property type="entry name" value="PH-like_dom_sf"/>
</dbReference>
<keyword evidence="4" id="KW-0597">Phosphoprotein</keyword>
<dbReference type="FunFam" id="2.30.29.30:FF:000256">
    <property type="entry name" value="Oxysterol-binding protein"/>
    <property type="match status" value="1"/>
</dbReference>
<dbReference type="InterPro" id="IPR001849">
    <property type="entry name" value="PH_domain"/>
</dbReference>
<evidence type="ECO:0000256" key="2">
    <source>
        <dbReference type="ARBA" id="ARBA00008842"/>
    </source>
</evidence>
<comment type="caution">
    <text evidence="12">The sequence shown here is derived from an EMBL/GenBank/DDBJ whole genome shotgun (WGS) entry which is preliminary data.</text>
</comment>
<keyword evidence="13" id="KW-1185">Reference proteome</keyword>
<evidence type="ECO:0000256" key="10">
    <source>
        <dbReference type="SAM" id="MobiDB-lite"/>
    </source>
</evidence>
<dbReference type="SUPFAM" id="SSF144000">
    <property type="entry name" value="Oxysterol-binding protein-like"/>
    <property type="match status" value="1"/>
</dbReference>
<evidence type="ECO:0000313" key="12">
    <source>
        <dbReference type="EMBL" id="KAK7595267.1"/>
    </source>
</evidence>
<feature type="domain" description="PH" evidence="11">
    <location>
        <begin position="10"/>
        <end position="103"/>
    </location>
</feature>
<evidence type="ECO:0000259" key="11">
    <source>
        <dbReference type="PROSITE" id="PS50003"/>
    </source>
</evidence>
<dbReference type="CDD" id="cd13284">
    <property type="entry name" value="PH_OSBP_ORP4"/>
    <property type="match status" value="1"/>
</dbReference>
<dbReference type="InterPro" id="IPR018494">
    <property type="entry name" value="Oxysterol-bd_CS"/>
</dbReference>
<dbReference type="InterPro" id="IPR000648">
    <property type="entry name" value="Oxysterol-bd"/>
</dbReference>
<dbReference type="Pfam" id="PF01237">
    <property type="entry name" value="Oxysterol_BP"/>
    <property type="match status" value="1"/>
</dbReference>
<keyword evidence="5 9" id="KW-0445">Lipid transport</keyword>
<dbReference type="Proteomes" id="UP001367676">
    <property type="component" value="Unassembled WGS sequence"/>
</dbReference>
<dbReference type="AlphaFoldDB" id="A0AAN9TL66"/>
<evidence type="ECO:0000256" key="9">
    <source>
        <dbReference type="RuleBase" id="RU003845"/>
    </source>
</evidence>
<evidence type="ECO:0000256" key="6">
    <source>
        <dbReference type="ARBA" id="ARBA00023121"/>
    </source>
</evidence>
<dbReference type="Gene3D" id="2.40.160.120">
    <property type="match status" value="1"/>
</dbReference>
<dbReference type="GO" id="GO:0006869">
    <property type="term" value="P:lipid transport"/>
    <property type="evidence" value="ECO:0007669"/>
    <property type="project" value="UniProtKB-KW"/>
</dbReference>
<comment type="subcellular location">
    <subcellularLocation>
        <location evidence="1">Membrane</location>
        <topology evidence="1">Peripheral membrane protein</topology>
    </subcellularLocation>
</comment>
<dbReference type="SUPFAM" id="SSF50729">
    <property type="entry name" value="PH domain-like"/>
    <property type="match status" value="1"/>
</dbReference>
<organism evidence="12 13">
    <name type="scientific">Parthenolecanium corni</name>
    <dbReference type="NCBI Taxonomy" id="536013"/>
    <lineage>
        <taxon>Eukaryota</taxon>
        <taxon>Metazoa</taxon>
        <taxon>Ecdysozoa</taxon>
        <taxon>Arthropoda</taxon>
        <taxon>Hexapoda</taxon>
        <taxon>Insecta</taxon>
        <taxon>Pterygota</taxon>
        <taxon>Neoptera</taxon>
        <taxon>Paraneoptera</taxon>
        <taxon>Hemiptera</taxon>
        <taxon>Sternorrhyncha</taxon>
        <taxon>Coccoidea</taxon>
        <taxon>Coccidae</taxon>
        <taxon>Parthenolecanium</taxon>
    </lineage>
</organism>
<accession>A0AAN9TL66</accession>
<dbReference type="GO" id="GO:0032934">
    <property type="term" value="F:sterol binding"/>
    <property type="evidence" value="ECO:0007669"/>
    <property type="project" value="TreeGrafter"/>
</dbReference>
<keyword evidence="3 9" id="KW-0813">Transport</keyword>
<feature type="compositionally biased region" description="Polar residues" evidence="10">
    <location>
        <begin position="238"/>
        <end position="254"/>
    </location>
</feature>
<dbReference type="PROSITE" id="PS01013">
    <property type="entry name" value="OSBP"/>
    <property type="match status" value="1"/>
</dbReference>
<evidence type="ECO:0000313" key="13">
    <source>
        <dbReference type="Proteomes" id="UP001367676"/>
    </source>
</evidence>
<feature type="region of interest" description="Disordered" evidence="10">
    <location>
        <begin position="238"/>
        <end position="259"/>
    </location>
</feature>
<protein>
    <recommendedName>
        <fullName evidence="9">Oxysterol-binding protein</fullName>
    </recommendedName>
</protein>
<dbReference type="Pfam" id="PF00169">
    <property type="entry name" value="PH"/>
    <property type="match status" value="1"/>
</dbReference>
<dbReference type="SMART" id="SM00233">
    <property type="entry name" value="PH"/>
    <property type="match status" value="1"/>
</dbReference>
<evidence type="ECO:0000256" key="7">
    <source>
        <dbReference type="ARBA" id="ARBA00023136"/>
    </source>
</evidence>
<dbReference type="PANTHER" id="PTHR10972:SF205">
    <property type="entry name" value="OXYSTEROL-BINDING PROTEIN 1"/>
    <property type="match status" value="1"/>
</dbReference>
<dbReference type="GO" id="GO:0005886">
    <property type="term" value="C:plasma membrane"/>
    <property type="evidence" value="ECO:0007669"/>
    <property type="project" value="TreeGrafter"/>
</dbReference>
<reference evidence="12 13" key="1">
    <citation type="submission" date="2024-03" db="EMBL/GenBank/DDBJ databases">
        <title>Adaptation during the transition from Ophiocordyceps entomopathogen to insect associate is accompanied by gene loss and intensified selection.</title>
        <authorList>
            <person name="Ward C.M."/>
            <person name="Onetto C.A."/>
            <person name="Borneman A.R."/>
        </authorList>
    </citation>
    <scope>NUCLEOTIDE SEQUENCE [LARGE SCALE GENOMIC DNA]</scope>
    <source>
        <strain evidence="12">AWRI1</strain>
        <tissue evidence="12">Single Adult Female</tissue>
    </source>
</reference>
<evidence type="ECO:0000256" key="1">
    <source>
        <dbReference type="ARBA" id="ARBA00004170"/>
    </source>
</evidence>